<evidence type="ECO:0000256" key="1">
    <source>
        <dbReference type="SAM" id="MobiDB-lite"/>
    </source>
</evidence>
<comment type="caution">
    <text evidence="2">The sequence shown here is derived from an EMBL/GenBank/DDBJ whole genome shotgun (WGS) entry which is preliminary data.</text>
</comment>
<evidence type="ECO:0000313" key="3">
    <source>
        <dbReference type="Proteomes" id="UP000799444"/>
    </source>
</evidence>
<sequence length="142" mass="16347">MRPEPRSTAGKRRAELEDLAPKKNLDDRSPRTRCQVDLSCCCRTLQSMSQFLRISGYLRRPWYSRTLKLNPPKNQARIQFSLRTEIPSLNLSLRTELRTDLPALHPGLSIDLNLNFNQVEGYASATAILRLYSLKIRLLAHL</sequence>
<reference evidence="2" key="1">
    <citation type="journal article" date="2020" name="Stud. Mycol.">
        <title>101 Dothideomycetes genomes: a test case for predicting lifestyles and emergence of pathogens.</title>
        <authorList>
            <person name="Haridas S."/>
            <person name="Albert R."/>
            <person name="Binder M."/>
            <person name="Bloem J."/>
            <person name="Labutti K."/>
            <person name="Salamov A."/>
            <person name="Andreopoulos B."/>
            <person name="Baker S."/>
            <person name="Barry K."/>
            <person name="Bills G."/>
            <person name="Bluhm B."/>
            <person name="Cannon C."/>
            <person name="Castanera R."/>
            <person name="Culley D."/>
            <person name="Daum C."/>
            <person name="Ezra D."/>
            <person name="Gonzalez J."/>
            <person name="Henrissat B."/>
            <person name="Kuo A."/>
            <person name="Liang C."/>
            <person name="Lipzen A."/>
            <person name="Lutzoni F."/>
            <person name="Magnuson J."/>
            <person name="Mondo S."/>
            <person name="Nolan M."/>
            <person name="Ohm R."/>
            <person name="Pangilinan J."/>
            <person name="Park H.-J."/>
            <person name="Ramirez L."/>
            <person name="Alfaro M."/>
            <person name="Sun H."/>
            <person name="Tritt A."/>
            <person name="Yoshinaga Y."/>
            <person name="Zwiers L.-H."/>
            <person name="Turgeon B."/>
            <person name="Goodwin S."/>
            <person name="Spatafora J."/>
            <person name="Crous P."/>
            <person name="Grigoriev I."/>
        </authorList>
    </citation>
    <scope>NUCLEOTIDE SEQUENCE</scope>
    <source>
        <strain evidence="2">CBS 125425</strain>
    </source>
</reference>
<gene>
    <name evidence="2" type="ORF">EJ04DRAFT_148744</name>
</gene>
<proteinExistence type="predicted"/>
<evidence type="ECO:0000313" key="2">
    <source>
        <dbReference type="EMBL" id="KAF2727109.1"/>
    </source>
</evidence>
<keyword evidence="3" id="KW-1185">Reference proteome</keyword>
<dbReference type="EMBL" id="ML996354">
    <property type="protein sequence ID" value="KAF2727109.1"/>
    <property type="molecule type" value="Genomic_DNA"/>
</dbReference>
<name>A0A9P4UUF2_9PLEO</name>
<feature type="region of interest" description="Disordered" evidence="1">
    <location>
        <begin position="1"/>
        <end position="30"/>
    </location>
</feature>
<organism evidence="2 3">
    <name type="scientific">Polyplosphaeria fusca</name>
    <dbReference type="NCBI Taxonomy" id="682080"/>
    <lineage>
        <taxon>Eukaryota</taxon>
        <taxon>Fungi</taxon>
        <taxon>Dikarya</taxon>
        <taxon>Ascomycota</taxon>
        <taxon>Pezizomycotina</taxon>
        <taxon>Dothideomycetes</taxon>
        <taxon>Pleosporomycetidae</taxon>
        <taxon>Pleosporales</taxon>
        <taxon>Tetraplosphaeriaceae</taxon>
        <taxon>Polyplosphaeria</taxon>
    </lineage>
</organism>
<protein>
    <submittedName>
        <fullName evidence="2">Uncharacterized protein</fullName>
    </submittedName>
</protein>
<feature type="compositionally biased region" description="Basic and acidic residues" evidence="1">
    <location>
        <begin position="12"/>
        <end position="30"/>
    </location>
</feature>
<dbReference type="AlphaFoldDB" id="A0A9P4UUF2"/>
<dbReference type="Proteomes" id="UP000799444">
    <property type="component" value="Unassembled WGS sequence"/>
</dbReference>
<accession>A0A9P4UUF2</accession>